<gene>
    <name evidence="1" type="ORF">CDAUBV1_LOCUS9380</name>
</gene>
<proteinExistence type="predicted"/>
<sequence>MFTWNKEDACGSHALANTGRQPGDPRPILYISRREASQVIKLIGIPQNGYLVLLLLRSPLHGSHTLDVIFANTISEHAYWKREANTNEAPFCFEEYCHT</sequence>
<dbReference type="EMBL" id="CAXLJL010000256">
    <property type="protein sequence ID" value="CAL5135200.1"/>
    <property type="molecule type" value="Genomic_DNA"/>
</dbReference>
<dbReference type="AlphaFoldDB" id="A0AAV2TDG7"/>
<protein>
    <submittedName>
        <fullName evidence="1">Uncharacterized protein</fullName>
    </submittedName>
</protein>
<evidence type="ECO:0000313" key="1">
    <source>
        <dbReference type="EMBL" id="CAL5135200.1"/>
    </source>
</evidence>
<comment type="caution">
    <text evidence="1">The sequence shown here is derived from an EMBL/GenBank/DDBJ whole genome shotgun (WGS) entry which is preliminary data.</text>
</comment>
<reference evidence="1" key="1">
    <citation type="submission" date="2024-06" db="EMBL/GenBank/DDBJ databases">
        <authorList>
            <person name="Liu X."/>
            <person name="Lenzi L."/>
            <person name="Haldenby T S."/>
            <person name="Uol C."/>
        </authorList>
    </citation>
    <scope>NUCLEOTIDE SEQUENCE</scope>
</reference>
<dbReference type="Proteomes" id="UP001497525">
    <property type="component" value="Unassembled WGS sequence"/>
</dbReference>
<evidence type="ECO:0000313" key="2">
    <source>
        <dbReference type="Proteomes" id="UP001497525"/>
    </source>
</evidence>
<accession>A0AAV2TDG7</accession>
<name>A0AAV2TDG7_CALDB</name>
<organism evidence="1 2">
    <name type="scientific">Calicophoron daubneyi</name>
    <name type="common">Rumen fluke</name>
    <name type="synonym">Paramphistomum daubneyi</name>
    <dbReference type="NCBI Taxonomy" id="300641"/>
    <lineage>
        <taxon>Eukaryota</taxon>
        <taxon>Metazoa</taxon>
        <taxon>Spiralia</taxon>
        <taxon>Lophotrochozoa</taxon>
        <taxon>Platyhelminthes</taxon>
        <taxon>Trematoda</taxon>
        <taxon>Digenea</taxon>
        <taxon>Plagiorchiida</taxon>
        <taxon>Pronocephalata</taxon>
        <taxon>Paramphistomoidea</taxon>
        <taxon>Paramphistomidae</taxon>
        <taxon>Calicophoron</taxon>
    </lineage>
</organism>